<keyword evidence="1" id="KW-1133">Transmembrane helix</keyword>
<evidence type="ECO:0000313" key="3">
    <source>
        <dbReference type="EMBL" id="RPA33584.1"/>
    </source>
</evidence>
<gene>
    <name evidence="3" type="ORF">EGC77_06380</name>
    <name evidence="2" type="ORF">EGC80_09945</name>
</gene>
<sequence length="231" mass="26868">MGVFNYIYSNKPSALSELSKEEYNSLLVDICPKKAERAFEKAWATRNFEIEMYWKRATYFWAFIASTFVGYFALISSDNYIKPDSFNHVEVYFLICIGFVLSLAWHLTNIGSKSWQRHWEVHVDLLEDAFTGPLYKTVYPQQTFSVSKINEIVSLVFVLIWFLIGLKYLIEQNLIRSFGESFTINWFVLASTTISLFVVIAMLFGHGRGRFGSRPITMYKREVSYSPSIKV</sequence>
<dbReference type="EMBL" id="RKKB01000002">
    <property type="protein sequence ID" value="RPA33584.1"/>
    <property type="molecule type" value="Genomic_DNA"/>
</dbReference>
<feature type="transmembrane region" description="Helical" evidence="1">
    <location>
        <begin position="59"/>
        <end position="77"/>
    </location>
</feature>
<feature type="transmembrane region" description="Helical" evidence="1">
    <location>
        <begin position="152"/>
        <end position="170"/>
    </location>
</feature>
<dbReference type="Proteomes" id="UP000273778">
    <property type="component" value="Chromosome"/>
</dbReference>
<evidence type="ECO:0000313" key="5">
    <source>
        <dbReference type="Proteomes" id="UP000278855"/>
    </source>
</evidence>
<name>A0A3N4EX87_9GAMM</name>
<dbReference type="EMBL" id="CP034073">
    <property type="protein sequence ID" value="AZG35211.1"/>
    <property type="molecule type" value="Genomic_DNA"/>
</dbReference>
<reference evidence="5" key="2">
    <citation type="submission" date="2018-11" db="EMBL/GenBank/DDBJ databases">
        <title>Shewanella sp. R106.</title>
        <authorList>
            <person name="Hwang Y.J."/>
            <person name="Hwang C.Y."/>
        </authorList>
    </citation>
    <scope>NUCLEOTIDE SEQUENCE [LARGE SCALE GENOMIC DNA]</scope>
    <source>
        <strain evidence="5">R106</strain>
    </source>
</reference>
<evidence type="ECO:0000256" key="1">
    <source>
        <dbReference type="SAM" id="Phobius"/>
    </source>
</evidence>
<evidence type="ECO:0000313" key="4">
    <source>
        <dbReference type="Proteomes" id="UP000273778"/>
    </source>
</evidence>
<dbReference type="AlphaFoldDB" id="A0A3N4EX87"/>
<feature type="transmembrane region" description="Helical" evidence="1">
    <location>
        <begin position="89"/>
        <end position="108"/>
    </location>
</feature>
<dbReference type="InterPro" id="IPR056918">
    <property type="entry name" value="8xMP"/>
</dbReference>
<reference evidence="2 4" key="1">
    <citation type="submission" date="2018-11" db="EMBL/GenBank/DDBJ databases">
        <title>Shewanella sp. M2.</title>
        <authorList>
            <person name="Hwang Y.J."/>
            <person name="Hwang C.Y."/>
        </authorList>
    </citation>
    <scope>NUCLEOTIDE SEQUENCE [LARGE SCALE GENOMIC DNA]</scope>
    <source>
        <strain evidence="2 4">M2</strain>
    </source>
</reference>
<protein>
    <submittedName>
        <fullName evidence="3">Uncharacterized protein</fullName>
    </submittedName>
</protein>
<dbReference type="Proteomes" id="UP000278855">
    <property type="component" value="Unassembled WGS sequence"/>
</dbReference>
<proteinExistence type="predicted"/>
<dbReference type="KEGG" id="spsr:EGC80_09945"/>
<organism evidence="3 5">
    <name type="scientific">Shewanella psychromarinicola</name>
    <dbReference type="NCBI Taxonomy" id="2487742"/>
    <lineage>
        <taxon>Bacteria</taxon>
        <taxon>Pseudomonadati</taxon>
        <taxon>Pseudomonadota</taxon>
        <taxon>Gammaproteobacteria</taxon>
        <taxon>Alteromonadales</taxon>
        <taxon>Shewanellaceae</taxon>
        <taxon>Shewanella</taxon>
    </lineage>
</organism>
<dbReference type="RefSeq" id="WP_124012270.1">
    <property type="nucleotide sequence ID" value="NZ_CP034073.1"/>
</dbReference>
<feature type="transmembrane region" description="Helical" evidence="1">
    <location>
        <begin position="182"/>
        <end position="204"/>
    </location>
</feature>
<accession>A0A3N4EX87</accession>
<keyword evidence="1" id="KW-0812">Transmembrane</keyword>
<dbReference type="Pfam" id="PF24838">
    <property type="entry name" value="8xMP"/>
    <property type="match status" value="1"/>
</dbReference>
<keyword evidence="1" id="KW-0472">Membrane</keyword>
<reference evidence="3" key="3">
    <citation type="submission" date="2018-11" db="EMBL/GenBank/DDBJ databases">
        <authorList>
            <person name="Hwang Y.J."/>
            <person name="Hwang C.Y."/>
        </authorList>
    </citation>
    <scope>NUCLEOTIDE SEQUENCE</scope>
    <source>
        <strain evidence="3">R106</strain>
    </source>
</reference>
<keyword evidence="4" id="KW-1185">Reference proteome</keyword>
<evidence type="ECO:0000313" key="2">
    <source>
        <dbReference type="EMBL" id="AZG35211.1"/>
    </source>
</evidence>
<dbReference type="OrthoDB" id="9153185at2"/>